<evidence type="ECO:0000256" key="7">
    <source>
        <dbReference type="SAM" id="MobiDB-lite"/>
    </source>
</evidence>
<keyword evidence="11" id="KW-1185">Reference proteome</keyword>
<protein>
    <recommendedName>
        <fullName evidence="1">non-specific serine/threonine protein kinase</fullName>
        <ecNumber evidence="1">2.7.11.1</ecNumber>
    </recommendedName>
</protein>
<evidence type="ECO:0000256" key="1">
    <source>
        <dbReference type="ARBA" id="ARBA00012513"/>
    </source>
</evidence>
<gene>
    <name evidence="10" type="ORF">FB390_4172</name>
</gene>
<dbReference type="SUPFAM" id="SSF56112">
    <property type="entry name" value="Protein kinase-like (PK-like)"/>
    <property type="match status" value="1"/>
</dbReference>
<dbReference type="PROSITE" id="PS50011">
    <property type="entry name" value="PROTEIN_KINASE_DOM"/>
    <property type="match status" value="1"/>
</dbReference>
<name>A0A543FF41_9NOCA</name>
<dbReference type="AlphaFoldDB" id="A0A543FF41"/>
<evidence type="ECO:0000256" key="3">
    <source>
        <dbReference type="ARBA" id="ARBA00022679"/>
    </source>
</evidence>
<comment type="caution">
    <text evidence="10">The sequence shown here is derived from an EMBL/GenBank/DDBJ whole genome shotgun (WGS) entry which is preliminary data.</text>
</comment>
<evidence type="ECO:0000259" key="9">
    <source>
        <dbReference type="PROSITE" id="PS50011"/>
    </source>
</evidence>
<evidence type="ECO:0000313" key="10">
    <source>
        <dbReference type="EMBL" id="TQM32489.1"/>
    </source>
</evidence>
<organism evidence="10 11">
    <name type="scientific">Nocardia bhagyanarayanae</name>
    <dbReference type="NCBI Taxonomy" id="1215925"/>
    <lineage>
        <taxon>Bacteria</taxon>
        <taxon>Bacillati</taxon>
        <taxon>Actinomycetota</taxon>
        <taxon>Actinomycetes</taxon>
        <taxon>Mycobacteriales</taxon>
        <taxon>Nocardiaceae</taxon>
        <taxon>Nocardia</taxon>
    </lineage>
</organism>
<dbReference type="PANTHER" id="PTHR43289">
    <property type="entry name" value="MITOGEN-ACTIVATED PROTEIN KINASE KINASE KINASE 20-RELATED"/>
    <property type="match status" value="1"/>
</dbReference>
<dbReference type="GO" id="GO:0005524">
    <property type="term" value="F:ATP binding"/>
    <property type="evidence" value="ECO:0007669"/>
    <property type="project" value="UniProtKB-KW"/>
</dbReference>
<dbReference type="EC" id="2.7.11.1" evidence="1"/>
<proteinExistence type="predicted"/>
<dbReference type="PROSITE" id="PS00108">
    <property type="entry name" value="PROTEIN_KINASE_ST"/>
    <property type="match status" value="1"/>
</dbReference>
<dbReference type="InterPro" id="IPR000719">
    <property type="entry name" value="Prot_kinase_dom"/>
</dbReference>
<evidence type="ECO:0000256" key="8">
    <source>
        <dbReference type="SAM" id="Phobius"/>
    </source>
</evidence>
<feature type="region of interest" description="Disordered" evidence="7">
    <location>
        <begin position="318"/>
        <end position="407"/>
    </location>
</feature>
<keyword evidence="8" id="KW-0812">Transmembrane</keyword>
<feature type="transmembrane region" description="Helical" evidence="8">
    <location>
        <begin position="590"/>
        <end position="609"/>
    </location>
</feature>
<keyword evidence="2" id="KW-0723">Serine/threonine-protein kinase</keyword>
<dbReference type="EMBL" id="VFPG01000001">
    <property type="protein sequence ID" value="TQM32489.1"/>
    <property type="molecule type" value="Genomic_DNA"/>
</dbReference>
<sequence length="696" mass="71051">MSESGVAVSAGIHRVREALPGYDVGEEVGRGGCGVVLAGTHRRLGRSVAIKQIPPGFADDAEVRRRFVDEARVMAAIDHPHVVRVFDYLEHEGLCLLIMEFLPGGTVGSRFHGEGFAATSAVAVGLACAAGLHAAHRHGILHRDVKPANLMFGTGGAVKLTDFGIAKIVGGDQTLATKAGEIIGTPSYMAPEQILGEELSPATDVYSLATMLYQLLSGVLPFPPADSTRATLLAHAFGQPVPLAETAPRVPQPIAEVVMRGLATDPAQRFASAEDFGIALAEPAAYCWGGDWLTPVGIPVIGADTIVAAATGGGRRIGRRAGASGTVPRPGDVGAPPSGMAAPPTAAFDAPGVLGHSPSGGTGRGPVGYPTVPHRPGRPGSVRAEDGPPKQTVAGAGGSPTRQNVGTWTMPAPEQAAATSPRVRPKEEAPSGVRLIDIDRDDMVPIREVMVAESPRIPLVIAAVLAATACAIALLGLGGPAVGGDLAPGAVTLSGADPVTTTPVLLDLSAPIPLQVDGIDADAARLSLNVLGARLGGSTTALSPGTPASLAAPVNPYVLAGATTGELTLLRGGTEIATQRIEFRTRQRSTTTGVAVGVALLALFAIAYLESNFRALRRGRGGPSNTAGLVVSASATAVAVVGAAWVLLEKPPTGLTLVTAVVAAAAASVAAMVAARRMAERYRHLRRRRLVAMVRV</sequence>
<feature type="transmembrane region" description="Helical" evidence="8">
    <location>
        <begin position="654"/>
        <end position="679"/>
    </location>
</feature>
<evidence type="ECO:0000313" key="11">
    <source>
        <dbReference type="Proteomes" id="UP000316331"/>
    </source>
</evidence>
<keyword evidence="5 10" id="KW-0418">Kinase</keyword>
<feature type="transmembrane region" description="Helical" evidence="8">
    <location>
        <begin position="629"/>
        <end position="648"/>
    </location>
</feature>
<evidence type="ECO:0000256" key="4">
    <source>
        <dbReference type="ARBA" id="ARBA00022741"/>
    </source>
</evidence>
<dbReference type="InterPro" id="IPR011009">
    <property type="entry name" value="Kinase-like_dom_sf"/>
</dbReference>
<keyword evidence="4" id="KW-0547">Nucleotide-binding</keyword>
<dbReference type="PANTHER" id="PTHR43289:SF6">
    <property type="entry name" value="SERINE_THREONINE-PROTEIN KINASE NEKL-3"/>
    <property type="match status" value="1"/>
</dbReference>
<keyword evidence="6" id="KW-0067">ATP-binding</keyword>
<keyword evidence="3" id="KW-0808">Transferase</keyword>
<evidence type="ECO:0000256" key="6">
    <source>
        <dbReference type="ARBA" id="ARBA00022840"/>
    </source>
</evidence>
<dbReference type="GO" id="GO:0004674">
    <property type="term" value="F:protein serine/threonine kinase activity"/>
    <property type="evidence" value="ECO:0007669"/>
    <property type="project" value="UniProtKB-KW"/>
</dbReference>
<keyword evidence="8" id="KW-1133">Transmembrane helix</keyword>
<dbReference type="Gene3D" id="1.10.510.10">
    <property type="entry name" value="Transferase(Phosphotransferase) domain 1"/>
    <property type="match status" value="1"/>
</dbReference>
<dbReference type="Proteomes" id="UP000316331">
    <property type="component" value="Unassembled WGS sequence"/>
</dbReference>
<evidence type="ECO:0000256" key="2">
    <source>
        <dbReference type="ARBA" id="ARBA00022527"/>
    </source>
</evidence>
<keyword evidence="8" id="KW-0472">Membrane</keyword>
<dbReference type="InterPro" id="IPR008271">
    <property type="entry name" value="Ser/Thr_kinase_AS"/>
</dbReference>
<dbReference type="Gene3D" id="3.30.200.20">
    <property type="entry name" value="Phosphorylase Kinase, domain 1"/>
    <property type="match status" value="1"/>
</dbReference>
<evidence type="ECO:0000256" key="5">
    <source>
        <dbReference type="ARBA" id="ARBA00022777"/>
    </source>
</evidence>
<reference evidence="10 11" key="1">
    <citation type="submission" date="2019-06" db="EMBL/GenBank/DDBJ databases">
        <title>Sequencing the genomes of 1000 actinobacteria strains.</title>
        <authorList>
            <person name="Klenk H.-P."/>
        </authorList>
    </citation>
    <scope>NUCLEOTIDE SEQUENCE [LARGE SCALE GENOMIC DNA]</scope>
    <source>
        <strain evidence="10 11">DSM 103495</strain>
    </source>
</reference>
<dbReference type="CDD" id="cd14014">
    <property type="entry name" value="STKc_PknB_like"/>
    <property type="match status" value="1"/>
</dbReference>
<feature type="domain" description="Protein kinase" evidence="9">
    <location>
        <begin position="22"/>
        <end position="285"/>
    </location>
</feature>
<dbReference type="Pfam" id="PF00069">
    <property type="entry name" value="Pkinase"/>
    <property type="match status" value="1"/>
</dbReference>
<accession>A0A543FF41</accession>
<dbReference type="SMART" id="SM00220">
    <property type="entry name" value="S_TKc"/>
    <property type="match status" value="1"/>
</dbReference>